<feature type="compositionally biased region" description="Gly residues" evidence="1">
    <location>
        <begin position="821"/>
        <end position="830"/>
    </location>
</feature>
<evidence type="ECO:0000313" key="3">
    <source>
        <dbReference type="Proteomes" id="UP001172159"/>
    </source>
</evidence>
<feature type="region of interest" description="Disordered" evidence="1">
    <location>
        <begin position="479"/>
        <end position="554"/>
    </location>
</feature>
<feature type="compositionally biased region" description="Basic and acidic residues" evidence="1">
    <location>
        <begin position="608"/>
        <end position="621"/>
    </location>
</feature>
<feature type="compositionally biased region" description="Polar residues" evidence="1">
    <location>
        <begin position="187"/>
        <end position="200"/>
    </location>
</feature>
<proteinExistence type="predicted"/>
<sequence length="890" mass="98234">MEGAASSILTRDDLSRHLSGESDWAIPVMPKWARSPTLDTSDDVRNHSMISLEHALASRISDIFGTLHDRYGSEIIDEVAERNMARLERAAAELSPPRFSSDYKIQKKPVVHKMPSTAIKPATRVEPSSSVLSGSQNFTFNFNVPSTAKAETSSENCNHRPSICEGDEPDHKRRMLNDTKPEVKVHASNNNGNFDTSSISDPREEQQPVSIEEAFLKYEVPTEHNLLKFGRNIDGVEYAVRRNGEVFWYYQNEAVFDPLTQHEFEIFEAVYPAERWPYHNNYYLSQMCGSEVRYNTQFLMPIYENPWDTSDEMRAISWAEWARYHHRTAMNDEMRQAANEMAYHEGSLLWGPHWQTRLVPAGHHQRREEPSSQTQHQHREEQIGQRQDNHDMDLEAGAQAIMALIHKTPESSPSKSQLKAAEPMNESPSQPLRQSNGNVTIKTPSPRKGCLKTSTGSDSSGTSSTKSVRFADEVFLLELPQRGGRSTNDNQEEEAVNDRHLENEDGQGNSEKSATKREEDGAAKREEDGTAKPEKTGLRSPAIIYRSRTQATEDDMVIDQASVNKQQDQGPVACLEEEVRTADVNTPAKPFAANKAISTDELQPAEVTSDKQRENAPDRSCKKATSIQKRQESSTVMPKEHISTHPTGSDTPLTNAKKGSKEVTNVWAKTGQASKTGAKALEDTTKASDQSKKAWSKFTNASPMNPNAVPKDAKASPKGWKTFRKPSKAPSLNWAEETEEAAADPVPATPARTPPPVKKSPLSLLLLGGRGGRSSSETLNTDLSWTQPQPKPVLRAPVSPQAPALAPARAGKRQQDLGASTRGGAGGGQARRGRGRGSEGRREAMRGGGSRGSGEKSEGSGGGGGDARAGKREMPRWLKLRKEGSWRAQG</sequence>
<dbReference type="AlphaFoldDB" id="A0AA40EA41"/>
<feature type="compositionally biased region" description="Basic and acidic residues" evidence="1">
    <location>
        <begin position="377"/>
        <end position="389"/>
    </location>
</feature>
<comment type="caution">
    <text evidence="2">The sequence shown here is derived from an EMBL/GenBank/DDBJ whole genome shotgun (WGS) entry which is preliminary data.</text>
</comment>
<feature type="compositionally biased region" description="Polar residues" evidence="1">
    <location>
        <begin position="426"/>
        <end position="443"/>
    </location>
</feature>
<feature type="region of interest" description="Disordered" evidence="1">
    <location>
        <begin position="184"/>
        <end position="206"/>
    </location>
</feature>
<evidence type="ECO:0000256" key="1">
    <source>
        <dbReference type="SAM" id="MobiDB-lite"/>
    </source>
</evidence>
<feature type="compositionally biased region" description="Polar residues" evidence="1">
    <location>
        <begin position="644"/>
        <end position="654"/>
    </location>
</feature>
<feature type="region of interest" description="Disordered" evidence="1">
    <location>
        <begin position="408"/>
        <end position="466"/>
    </location>
</feature>
<feature type="region of interest" description="Disordered" evidence="1">
    <location>
        <begin position="361"/>
        <end position="389"/>
    </location>
</feature>
<feature type="compositionally biased region" description="Basic and acidic residues" evidence="1">
    <location>
        <begin position="868"/>
        <end position="890"/>
    </location>
</feature>
<dbReference type="EMBL" id="JAUKTV010000008">
    <property type="protein sequence ID" value="KAK0732410.1"/>
    <property type="molecule type" value="Genomic_DNA"/>
</dbReference>
<feature type="compositionally biased region" description="Basic and acidic residues" evidence="1">
    <location>
        <begin position="513"/>
        <end position="537"/>
    </location>
</feature>
<protein>
    <submittedName>
        <fullName evidence="2">Uncharacterized protein</fullName>
    </submittedName>
</protein>
<feature type="compositionally biased region" description="Basic and acidic residues" evidence="1">
    <location>
        <begin position="680"/>
        <end position="692"/>
    </location>
</feature>
<accession>A0AA40EA41</accession>
<feature type="region of interest" description="Disordered" evidence="1">
    <location>
        <begin position="152"/>
        <end position="172"/>
    </location>
</feature>
<gene>
    <name evidence="2" type="ORF">B0T21DRAFT_412587</name>
</gene>
<feature type="compositionally biased region" description="Basic and acidic residues" evidence="1">
    <location>
        <begin position="836"/>
        <end position="845"/>
    </location>
</feature>
<organism evidence="2 3">
    <name type="scientific">Apiosordaria backusii</name>
    <dbReference type="NCBI Taxonomy" id="314023"/>
    <lineage>
        <taxon>Eukaryota</taxon>
        <taxon>Fungi</taxon>
        <taxon>Dikarya</taxon>
        <taxon>Ascomycota</taxon>
        <taxon>Pezizomycotina</taxon>
        <taxon>Sordariomycetes</taxon>
        <taxon>Sordariomycetidae</taxon>
        <taxon>Sordariales</taxon>
        <taxon>Lasiosphaeriaceae</taxon>
        <taxon>Apiosordaria</taxon>
    </lineage>
</organism>
<reference evidence="2" key="1">
    <citation type="submission" date="2023-06" db="EMBL/GenBank/DDBJ databases">
        <title>Genome-scale phylogeny and comparative genomics of the fungal order Sordariales.</title>
        <authorList>
            <consortium name="Lawrence Berkeley National Laboratory"/>
            <person name="Hensen N."/>
            <person name="Bonometti L."/>
            <person name="Westerberg I."/>
            <person name="Brannstrom I.O."/>
            <person name="Guillou S."/>
            <person name="Cros-Aarteil S."/>
            <person name="Calhoun S."/>
            <person name="Haridas S."/>
            <person name="Kuo A."/>
            <person name="Mondo S."/>
            <person name="Pangilinan J."/>
            <person name="Riley R."/>
            <person name="Labutti K."/>
            <person name="Andreopoulos B."/>
            <person name="Lipzen A."/>
            <person name="Chen C."/>
            <person name="Yanf M."/>
            <person name="Daum C."/>
            <person name="Ng V."/>
            <person name="Clum A."/>
            <person name="Steindorff A."/>
            <person name="Ohm R."/>
            <person name="Martin F."/>
            <person name="Silar P."/>
            <person name="Natvig D."/>
            <person name="Lalanne C."/>
            <person name="Gautier V."/>
            <person name="Ament-Velasquez S.L."/>
            <person name="Kruys A."/>
            <person name="Hutchinson M.I."/>
            <person name="Powell A.J."/>
            <person name="Barry K."/>
            <person name="Miller A.N."/>
            <person name="Grigoriev I.V."/>
            <person name="Debuchy R."/>
            <person name="Gladieux P."/>
            <person name="Thoren M.H."/>
            <person name="Johannesson H."/>
        </authorList>
    </citation>
    <scope>NUCLEOTIDE SEQUENCE</scope>
    <source>
        <strain evidence="2">CBS 540.89</strain>
    </source>
</reference>
<feature type="compositionally biased region" description="Low complexity" evidence="1">
    <location>
        <begin position="452"/>
        <end position="466"/>
    </location>
</feature>
<name>A0AA40EA41_9PEZI</name>
<evidence type="ECO:0000313" key="2">
    <source>
        <dbReference type="EMBL" id="KAK0732410.1"/>
    </source>
</evidence>
<dbReference type="Proteomes" id="UP001172159">
    <property type="component" value="Unassembled WGS sequence"/>
</dbReference>
<feature type="compositionally biased region" description="Polar residues" evidence="1">
    <location>
        <begin position="777"/>
        <end position="788"/>
    </location>
</feature>
<keyword evidence="3" id="KW-1185">Reference proteome</keyword>
<feature type="compositionally biased region" description="Polar residues" evidence="1">
    <location>
        <begin position="623"/>
        <end position="636"/>
    </location>
</feature>
<feature type="region of interest" description="Disordered" evidence="1">
    <location>
        <begin position="582"/>
        <end position="890"/>
    </location>
</feature>